<feature type="coiled-coil region" evidence="1">
    <location>
        <begin position="208"/>
        <end position="268"/>
    </location>
</feature>
<keyword evidence="2" id="KW-0812">Transmembrane</keyword>
<keyword evidence="1" id="KW-0175">Coiled coil</keyword>
<evidence type="ECO:0000313" key="3">
    <source>
        <dbReference type="EMBL" id="AFZ48342.1"/>
    </source>
</evidence>
<proteinExistence type="predicted"/>
<dbReference type="BioCyc" id="CSTA292563:G1353-2399-MONOMER"/>
<evidence type="ECO:0000256" key="1">
    <source>
        <dbReference type="SAM" id="Coils"/>
    </source>
</evidence>
<evidence type="ECO:0000256" key="2">
    <source>
        <dbReference type="SAM" id="Phobius"/>
    </source>
</evidence>
<protein>
    <submittedName>
        <fullName evidence="3">Uncharacterized protein</fullName>
    </submittedName>
</protein>
<dbReference type="EMBL" id="CP003940">
    <property type="protein sequence ID" value="AFZ48342.1"/>
    <property type="molecule type" value="Genomic_DNA"/>
</dbReference>
<gene>
    <name evidence="3" type="ordered locus">Cyast_2396</name>
</gene>
<name>K9YPF5_CYASC</name>
<dbReference type="KEGG" id="csn:Cyast_2396"/>
<evidence type="ECO:0000313" key="4">
    <source>
        <dbReference type="Proteomes" id="UP000010483"/>
    </source>
</evidence>
<keyword evidence="2" id="KW-0472">Membrane</keyword>
<keyword evidence="2" id="KW-1133">Transmembrane helix</keyword>
<dbReference type="HOGENOM" id="CLU_019299_0_0_3"/>
<accession>K9YPF5</accession>
<keyword evidence="4" id="KW-1185">Reference proteome</keyword>
<dbReference type="STRING" id="292563.Cyast_2396"/>
<organism evidence="3 4">
    <name type="scientific">Cyanobacterium stanieri (strain ATCC 29140 / PCC 7202)</name>
    <dbReference type="NCBI Taxonomy" id="292563"/>
    <lineage>
        <taxon>Bacteria</taxon>
        <taxon>Bacillati</taxon>
        <taxon>Cyanobacteriota</taxon>
        <taxon>Cyanophyceae</taxon>
        <taxon>Oscillatoriophycideae</taxon>
        <taxon>Chroococcales</taxon>
        <taxon>Geminocystaceae</taxon>
        <taxon>Cyanobacterium</taxon>
    </lineage>
</organism>
<dbReference type="Proteomes" id="UP000010483">
    <property type="component" value="Chromosome"/>
</dbReference>
<reference evidence="4" key="1">
    <citation type="journal article" date="2013" name="Proc. Natl. Acad. Sci. U.S.A.">
        <title>Improving the coverage of the cyanobacterial phylum using diversity-driven genome sequencing.</title>
        <authorList>
            <person name="Shih P.M."/>
            <person name="Wu D."/>
            <person name="Latifi A."/>
            <person name="Axen S.D."/>
            <person name="Fewer D.P."/>
            <person name="Talla E."/>
            <person name="Calteau A."/>
            <person name="Cai F."/>
            <person name="Tandeau de Marsac N."/>
            <person name="Rippka R."/>
            <person name="Herdman M."/>
            <person name="Sivonen K."/>
            <person name="Coursin T."/>
            <person name="Laurent T."/>
            <person name="Goodwin L."/>
            <person name="Nolan M."/>
            <person name="Davenport K.W."/>
            <person name="Han C.S."/>
            <person name="Rubin E.M."/>
            <person name="Eisen J.A."/>
            <person name="Woyke T."/>
            <person name="Gugger M."/>
            <person name="Kerfeld C.A."/>
        </authorList>
    </citation>
    <scope>NUCLEOTIDE SEQUENCE [LARGE SCALE GENOMIC DNA]</scope>
    <source>
        <strain evidence="4">ATCC 29140 / PCC 7202</strain>
    </source>
</reference>
<dbReference type="AlphaFoldDB" id="K9YPF5"/>
<feature type="transmembrane region" description="Helical" evidence="2">
    <location>
        <begin position="25"/>
        <end position="48"/>
    </location>
</feature>
<dbReference type="eggNOG" id="COG0457">
    <property type="taxonomic scope" value="Bacteria"/>
</dbReference>
<sequence length="446" mass="51164">MDNLSDNNISFESESTVKKYKSRNFSVGFISLIVGIIFMAGGGIVFYFTRPCVLGECLLIPQSQESIDSSLARVEEGMSREELTQVQLNLIAVNLRLGNIPSWSSHYNQAQTLILENRTNIDDLEDLLQSLQGAENAENMMTKLPLSVEEWERVRVFWQEAIALIESVQNPMLEPWINNQLTYYNNNLTVVEDSIEQEQIGDQLLLEAQQIAQENQTLNDNLSSLEELKAMEANWQKAIANIRQIPLMTRAETEKESLLEQYNQSLTDTRTLIRREEIANNLYGQVQNNIIQAENAENNNQWTNAVNHWQEIINLIEQIPADSLLNQQVINIQQKAEEKLPLAQEELELAVNRQNAQEELANICQGSGKICDYVVEKNRIKVILTSDYLRNIARITQQSVNGSSDETSVLINHIEQVEQNYRYLSVKYGMPLEVYNPQQKLIMRYH</sequence>